<evidence type="ECO:0000313" key="4">
    <source>
        <dbReference type="Proteomes" id="UP000027986"/>
    </source>
</evidence>
<accession>A0A075JGW5</accession>
<dbReference type="KEGG" id="dni:HX89_09050"/>
<evidence type="ECO:0000256" key="2">
    <source>
        <dbReference type="SAM" id="MobiDB-lite"/>
    </source>
</evidence>
<dbReference type="AlphaFoldDB" id="A0A075JGW5"/>
<dbReference type="OrthoDB" id="9803619at2"/>
<reference evidence="3 4" key="1">
    <citation type="submission" date="2014-07" db="EMBL/GenBank/DDBJ databases">
        <title>Genome Sequencing of Dermacoccus nishinomiyaensis.</title>
        <authorList>
            <person name="Hong K.W."/>
            <person name="Chan K.G."/>
        </authorList>
    </citation>
    <scope>NUCLEOTIDE SEQUENCE [LARGE SCALE GENOMIC DNA]</scope>
    <source>
        <strain evidence="3 4">M25</strain>
    </source>
</reference>
<dbReference type="SUPFAM" id="SSF109604">
    <property type="entry name" value="HD-domain/PDEase-like"/>
    <property type="match status" value="1"/>
</dbReference>
<dbReference type="CDD" id="cd00077">
    <property type="entry name" value="HDc"/>
    <property type="match status" value="1"/>
</dbReference>
<dbReference type="NCBIfam" id="TIGR00277">
    <property type="entry name" value="HDIG"/>
    <property type="match status" value="1"/>
</dbReference>
<dbReference type="GO" id="GO:0008832">
    <property type="term" value="F:dGTPase activity"/>
    <property type="evidence" value="ECO:0007669"/>
    <property type="project" value="TreeGrafter"/>
</dbReference>
<dbReference type="Proteomes" id="UP000027986">
    <property type="component" value="Chromosome"/>
</dbReference>
<dbReference type="HOGENOM" id="CLU_028163_0_1_11"/>
<dbReference type="InterPro" id="IPR006674">
    <property type="entry name" value="HD_domain"/>
</dbReference>
<dbReference type="GO" id="GO:0006203">
    <property type="term" value="P:dGTP catabolic process"/>
    <property type="evidence" value="ECO:0007669"/>
    <property type="project" value="TreeGrafter"/>
</dbReference>
<dbReference type="InterPro" id="IPR050135">
    <property type="entry name" value="dGTPase-like"/>
</dbReference>
<keyword evidence="1 3" id="KW-0378">Hydrolase</keyword>
<dbReference type="eggNOG" id="COG0232">
    <property type="taxonomic scope" value="Bacteria"/>
</dbReference>
<dbReference type="PROSITE" id="PS51831">
    <property type="entry name" value="HD"/>
    <property type="match status" value="1"/>
</dbReference>
<dbReference type="Pfam" id="PF01966">
    <property type="entry name" value="HD"/>
    <property type="match status" value="1"/>
</dbReference>
<feature type="compositionally biased region" description="Basic residues" evidence="2">
    <location>
        <begin position="11"/>
        <end position="23"/>
    </location>
</feature>
<dbReference type="EMBL" id="CP008889">
    <property type="protein sequence ID" value="AIF41065.1"/>
    <property type="molecule type" value="Genomic_DNA"/>
</dbReference>
<feature type="region of interest" description="Disordered" evidence="2">
    <location>
        <begin position="1"/>
        <end position="23"/>
    </location>
</feature>
<gene>
    <name evidence="3" type="ORF">HX89_09050</name>
</gene>
<organism evidence="3 4">
    <name type="scientific">Dermacoccus nishinomiyaensis</name>
    <dbReference type="NCBI Taxonomy" id="1274"/>
    <lineage>
        <taxon>Bacteria</taxon>
        <taxon>Bacillati</taxon>
        <taxon>Actinomycetota</taxon>
        <taxon>Actinomycetes</taxon>
        <taxon>Micrococcales</taxon>
        <taxon>Dermacoccaceae</taxon>
        <taxon>Dermacoccus</taxon>
    </lineage>
</organism>
<dbReference type="Pfam" id="PF13286">
    <property type="entry name" value="HD_assoc"/>
    <property type="match status" value="1"/>
</dbReference>
<protein>
    <submittedName>
        <fullName evidence="3">Deoxyguanosinetriphosphate triphosphohydrolase</fullName>
    </submittedName>
</protein>
<dbReference type="InterPro" id="IPR003607">
    <property type="entry name" value="HD/PDEase_dom"/>
</dbReference>
<proteinExistence type="predicted"/>
<dbReference type="InterPro" id="IPR006675">
    <property type="entry name" value="HDIG_dom"/>
</dbReference>
<dbReference type="InterPro" id="IPR026875">
    <property type="entry name" value="PHydrolase_assoc_dom"/>
</dbReference>
<dbReference type="SMART" id="SM00471">
    <property type="entry name" value="HDc"/>
    <property type="match status" value="1"/>
</dbReference>
<sequence>MVDPGDGARVAGHHGRRGPRHRAVAAGRVEHHVPERLRRRCLERDAARLARRLGTRPTHAARGASLSTYAARDRERFVAEDRTRKRSDRDDFARDRARIVHSASLRRLSTKTQVWQAGTDDFVRNRLTHSLEVAQIGRELADALGCNSDVVDAACLAHDIGHPPFGHFGESVLDALAADIGGFEGNAQTFRLLTRLEAKRHTSGGRSVGLNLTRATLDAATKYPWRRGEGPAGTTKFGVYEDDADVFAFVRTEAPARTCLEAQVMDWADDVAYSVHDIEDAVAAGALELRALRSPAERAGVIAAARARYAPDLSDDALAEAFDALLHDDLPASFVGSRRDLAALKDMTSKLIGRFAAAPEDATRAAYGHQPLARYDAVLVVPDDVRAQVAVLKGMSAHFVMFTQAREAQHRVQREVVESLVARLVADPERMDVPFLDDARAAADDAGVLRVVIDQVASLTDGRALAEAAHAPS</sequence>
<dbReference type="InterPro" id="IPR006261">
    <property type="entry name" value="dGTPase"/>
</dbReference>
<dbReference type="STRING" id="1274.HX89_09050"/>
<keyword evidence="4" id="KW-1185">Reference proteome</keyword>
<dbReference type="NCBIfam" id="NF002829">
    <property type="entry name" value="PRK03007.1"/>
    <property type="match status" value="1"/>
</dbReference>
<dbReference type="PANTHER" id="PTHR11373">
    <property type="entry name" value="DEOXYNUCLEOSIDE TRIPHOSPHATE TRIPHOSPHOHYDROLASE"/>
    <property type="match status" value="1"/>
</dbReference>
<dbReference type="NCBIfam" id="TIGR01353">
    <property type="entry name" value="dGTP_triPase"/>
    <property type="match status" value="1"/>
</dbReference>
<evidence type="ECO:0000256" key="1">
    <source>
        <dbReference type="ARBA" id="ARBA00022801"/>
    </source>
</evidence>
<dbReference type="Gene3D" id="1.10.3210.10">
    <property type="entry name" value="Hypothetical protein af1432"/>
    <property type="match status" value="1"/>
</dbReference>
<name>A0A075JGW5_9MICO</name>
<dbReference type="PANTHER" id="PTHR11373:SF32">
    <property type="entry name" value="DEOXYGUANOSINETRIPHOSPHATE TRIPHOSPHOHYDROLASE"/>
    <property type="match status" value="1"/>
</dbReference>
<evidence type="ECO:0000313" key="3">
    <source>
        <dbReference type="EMBL" id="AIF41065.1"/>
    </source>
</evidence>